<proteinExistence type="predicted"/>
<dbReference type="Pfam" id="PF03778">
    <property type="entry name" value="DUF321"/>
    <property type="match status" value="4"/>
</dbReference>
<feature type="compositionally biased region" description="Polar residues" evidence="1">
    <location>
        <begin position="362"/>
        <end position="373"/>
    </location>
</feature>
<reference evidence="2" key="2">
    <citation type="submission" date="2015-03" db="UniProtKB">
        <authorList>
            <consortium name="EnsemblPlants"/>
        </authorList>
    </citation>
    <scope>IDENTIFICATION</scope>
</reference>
<organism evidence="2 3">
    <name type="scientific">Brassica oleracea var. oleracea</name>
    <dbReference type="NCBI Taxonomy" id="109376"/>
    <lineage>
        <taxon>Eukaryota</taxon>
        <taxon>Viridiplantae</taxon>
        <taxon>Streptophyta</taxon>
        <taxon>Embryophyta</taxon>
        <taxon>Tracheophyta</taxon>
        <taxon>Spermatophyta</taxon>
        <taxon>Magnoliopsida</taxon>
        <taxon>eudicotyledons</taxon>
        <taxon>Gunneridae</taxon>
        <taxon>Pentapetalae</taxon>
        <taxon>rosids</taxon>
        <taxon>malvids</taxon>
        <taxon>Brassicales</taxon>
        <taxon>Brassicaceae</taxon>
        <taxon>Brassiceae</taxon>
        <taxon>Brassica</taxon>
    </lineage>
</organism>
<dbReference type="InterPro" id="IPR005529">
    <property type="entry name" value="DUF321"/>
</dbReference>
<feature type="region of interest" description="Disordered" evidence="1">
    <location>
        <begin position="350"/>
        <end position="373"/>
    </location>
</feature>
<reference evidence="2 3" key="1">
    <citation type="journal article" date="2014" name="Genome Biol.">
        <title>Transcriptome and methylome profiling reveals relics of genome dominance in the mesopolyploid Brassica oleracea.</title>
        <authorList>
            <person name="Parkin I.A."/>
            <person name="Koh C."/>
            <person name="Tang H."/>
            <person name="Robinson S.J."/>
            <person name="Kagale S."/>
            <person name="Clarke W.E."/>
            <person name="Town C.D."/>
            <person name="Nixon J."/>
            <person name="Krishnakumar V."/>
            <person name="Bidwell S.L."/>
            <person name="Denoeud F."/>
            <person name="Belcram H."/>
            <person name="Links M.G."/>
            <person name="Just J."/>
            <person name="Clarke C."/>
            <person name="Bender T."/>
            <person name="Huebert T."/>
            <person name="Mason A.S."/>
            <person name="Pires J.C."/>
            <person name="Barker G."/>
            <person name="Moore J."/>
            <person name="Walley P.G."/>
            <person name="Manoli S."/>
            <person name="Batley J."/>
            <person name="Edwards D."/>
            <person name="Nelson M.N."/>
            <person name="Wang X."/>
            <person name="Paterson A.H."/>
            <person name="King G."/>
            <person name="Bancroft I."/>
            <person name="Chalhoub B."/>
            <person name="Sharpe A.G."/>
        </authorList>
    </citation>
    <scope>NUCLEOTIDE SEQUENCE</scope>
    <source>
        <strain evidence="2 3">cv. TO1000</strain>
    </source>
</reference>
<protein>
    <submittedName>
        <fullName evidence="2">Uncharacterized protein</fullName>
    </submittedName>
</protein>
<keyword evidence="3" id="KW-1185">Reference proteome</keyword>
<evidence type="ECO:0000313" key="2">
    <source>
        <dbReference type="EnsemblPlants" id="Bo1g014620.1"/>
    </source>
</evidence>
<dbReference type="HOGENOM" id="CLU_742601_0_0_1"/>
<evidence type="ECO:0000313" key="3">
    <source>
        <dbReference type="Proteomes" id="UP000032141"/>
    </source>
</evidence>
<evidence type="ECO:0000256" key="1">
    <source>
        <dbReference type="SAM" id="MobiDB-lite"/>
    </source>
</evidence>
<accession>A0A0D3A389</accession>
<name>A0A0D3A389_BRAOL</name>
<sequence>MGLCVFDEKLDFTVYTETHILRFWRKNLIFGFGGKIHFMVLAGKLVFTFLAEKFGFTVLAGKLDFTTRFYGFGGKTRFLVLTGKLDFTVLAGKLDFVILAERLDFTVLAGKLGFRFWRENSILRFWRKISIFGFGGKTRFYGVGGKTLFSILAEKLDFVILVGRLGFTVLAEILDFQFWRENSILRFWRKNSVFDFDGKTRFCVFGGKTRVRFRIKALGYCDRDGAYGTCLRSKKAIKEQHKSFVHLVFADLLTGEETASLNCFTIRSLIKKRRAAEREPTWILAELNPQSPPFRQNTKMLSLSYETLASVSLSLSSKAIHRLCRSASLSDDYWSVYDALLSPENPCINRKPEETPPETDLLQRNSTSFPILG</sequence>
<dbReference type="Gramene" id="Bo1g014620.1">
    <property type="protein sequence ID" value="Bo1g014620.1"/>
    <property type="gene ID" value="Bo1g014620"/>
</dbReference>
<dbReference type="eggNOG" id="ENOG502S5WT">
    <property type="taxonomic scope" value="Eukaryota"/>
</dbReference>
<dbReference type="EnsemblPlants" id="Bo1g014620.1">
    <property type="protein sequence ID" value="Bo1g014620.1"/>
    <property type="gene ID" value="Bo1g014620"/>
</dbReference>
<dbReference type="AlphaFoldDB" id="A0A0D3A389"/>
<dbReference type="Proteomes" id="UP000032141">
    <property type="component" value="Chromosome C1"/>
</dbReference>